<keyword evidence="2" id="KW-1185">Reference proteome</keyword>
<sequence>MERYQVLLEPEQKERIQRLAALQRRSAASVLRQALDIGLDALEGNDEVWERRMEILSKNRKRMKNLPLIELDLVNDARQEREEEIEQTWRL</sequence>
<comment type="caution">
    <text evidence="1">The sequence shown here is derived from an EMBL/GenBank/DDBJ whole genome shotgun (WGS) entry which is preliminary data.</text>
</comment>
<dbReference type="EMBL" id="LGHJ01000017">
    <property type="protein sequence ID" value="KPL74595.1"/>
    <property type="molecule type" value="Genomic_DNA"/>
</dbReference>
<reference evidence="1 2" key="1">
    <citation type="submission" date="2015-07" db="EMBL/GenBank/DDBJ databases">
        <title>Draft genome of Bellilinea caldifistulae DSM 17877.</title>
        <authorList>
            <person name="Hemp J."/>
            <person name="Ward L.M."/>
            <person name="Pace L.A."/>
            <person name="Fischer W.W."/>
        </authorList>
    </citation>
    <scope>NUCLEOTIDE SEQUENCE [LARGE SCALE GENOMIC DNA]</scope>
    <source>
        <strain evidence="1 2">GOMI-1</strain>
    </source>
</reference>
<protein>
    <recommendedName>
        <fullName evidence="3">Ribbon-helix-helix protein, CopG family</fullName>
    </recommendedName>
</protein>
<organism evidence="1 2">
    <name type="scientific">Bellilinea caldifistulae</name>
    <dbReference type="NCBI Taxonomy" id="360411"/>
    <lineage>
        <taxon>Bacteria</taxon>
        <taxon>Bacillati</taxon>
        <taxon>Chloroflexota</taxon>
        <taxon>Anaerolineae</taxon>
        <taxon>Anaerolineales</taxon>
        <taxon>Anaerolineaceae</taxon>
        <taxon>Bellilinea</taxon>
    </lineage>
</organism>
<name>A0A0P6X5B5_9CHLR</name>
<evidence type="ECO:0000313" key="2">
    <source>
        <dbReference type="Proteomes" id="UP000050514"/>
    </source>
</evidence>
<dbReference type="STRING" id="360411.AC812_12435"/>
<proteinExistence type="predicted"/>
<gene>
    <name evidence="1" type="ORF">AC812_12435</name>
</gene>
<accession>A0A0P6X5B5</accession>
<dbReference type="Proteomes" id="UP000050514">
    <property type="component" value="Unassembled WGS sequence"/>
</dbReference>
<evidence type="ECO:0000313" key="1">
    <source>
        <dbReference type="EMBL" id="KPL74595.1"/>
    </source>
</evidence>
<evidence type="ECO:0008006" key="3">
    <source>
        <dbReference type="Google" id="ProtNLM"/>
    </source>
</evidence>
<dbReference type="AlphaFoldDB" id="A0A0P6X5B5"/>
<dbReference type="RefSeq" id="WP_061918951.1">
    <property type="nucleotide sequence ID" value="NZ_DF967971.1"/>
</dbReference>